<name>A0A176S5U6_9GAMM</name>
<keyword evidence="3" id="KW-1185">Reference proteome</keyword>
<dbReference type="Gene3D" id="3.10.350.10">
    <property type="entry name" value="LysM domain"/>
    <property type="match status" value="1"/>
</dbReference>
<dbReference type="InterPro" id="IPR018392">
    <property type="entry name" value="LysM"/>
</dbReference>
<dbReference type="Pfam" id="PF17789">
    <property type="entry name" value="MG4"/>
    <property type="match status" value="1"/>
</dbReference>
<feature type="domain" description="LysM" evidence="1">
    <location>
        <begin position="3"/>
        <end position="54"/>
    </location>
</feature>
<accession>A0A176S5U6</accession>
<dbReference type="EMBL" id="LUTY01000419">
    <property type="protein sequence ID" value="OAD23337.1"/>
    <property type="molecule type" value="Genomic_DNA"/>
</dbReference>
<dbReference type="PROSITE" id="PS51782">
    <property type="entry name" value="LYSM"/>
    <property type="match status" value="1"/>
</dbReference>
<sequence>MHLEYKVRQGDDIASIAYQYGLLPETIWNDPTNVALRNKRKDPYVLYPGDIVFIPETRIKEERGSTEKRHRFRRKSVPEVLQVRLLDEDGNPIANVEYILDVDGNLKRGTTNENGVVRQNIPPNASQGKLIIESIGAEYELLLGGVDPLDTTTGLQARLNNLGFACGPVDGERADRTEGGIADYREVVELSDADENDNNLKQHIKQQHGS</sequence>
<organism evidence="2 3">
    <name type="scientific">Candidatus Thiomargarita nelsonii</name>
    <dbReference type="NCBI Taxonomy" id="1003181"/>
    <lineage>
        <taxon>Bacteria</taxon>
        <taxon>Pseudomonadati</taxon>
        <taxon>Pseudomonadota</taxon>
        <taxon>Gammaproteobacteria</taxon>
        <taxon>Thiotrichales</taxon>
        <taxon>Thiotrichaceae</taxon>
        <taxon>Thiomargarita</taxon>
    </lineage>
</organism>
<proteinExistence type="predicted"/>
<dbReference type="Proteomes" id="UP000076962">
    <property type="component" value="Unassembled WGS sequence"/>
</dbReference>
<dbReference type="Pfam" id="PF01476">
    <property type="entry name" value="LysM"/>
    <property type="match status" value="1"/>
</dbReference>
<evidence type="ECO:0000259" key="1">
    <source>
        <dbReference type="PROSITE" id="PS51782"/>
    </source>
</evidence>
<comment type="caution">
    <text evidence="2">The sequence shown here is derived from an EMBL/GenBank/DDBJ whole genome shotgun (WGS) entry which is preliminary data.</text>
</comment>
<dbReference type="InterPro" id="IPR036779">
    <property type="entry name" value="LysM_dom_sf"/>
</dbReference>
<protein>
    <recommendedName>
        <fullName evidence="1">LysM domain-containing protein</fullName>
    </recommendedName>
</protein>
<reference evidence="2 3" key="1">
    <citation type="submission" date="2016-05" db="EMBL/GenBank/DDBJ databases">
        <title>Single-cell genome of chain-forming Candidatus Thiomargarita nelsonii and comparison to other large sulfur-oxidizing bacteria.</title>
        <authorList>
            <person name="Winkel M."/>
            <person name="Salman V."/>
            <person name="Woyke T."/>
            <person name="Schulz-Vogt H."/>
            <person name="Richter M."/>
            <person name="Flood B."/>
            <person name="Bailey J."/>
            <person name="Amann R."/>
            <person name="Mussmann M."/>
        </authorList>
    </citation>
    <scope>NUCLEOTIDE SEQUENCE [LARGE SCALE GENOMIC DNA]</scope>
    <source>
        <strain evidence="2 3">THI036</strain>
    </source>
</reference>
<dbReference type="InterPro" id="IPR040839">
    <property type="entry name" value="MG4"/>
</dbReference>
<evidence type="ECO:0000313" key="3">
    <source>
        <dbReference type="Proteomes" id="UP000076962"/>
    </source>
</evidence>
<evidence type="ECO:0000313" key="2">
    <source>
        <dbReference type="EMBL" id="OAD23337.1"/>
    </source>
</evidence>
<dbReference type="AlphaFoldDB" id="A0A176S5U6"/>
<gene>
    <name evidence="2" type="ORF">THIOM_000834</name>
</gene>
<dbReference type="CDD" id="cd00118">
    <property type="entry name" value="LysM"/>
    <property type="match status" value="1"/>
</dbReference>